<evidence type="ECO:0000313" key="1">
    <source>
        <dbReference type="EMBL" id="CAB4169040.1"/>
    </source>
</evidence>
<proteinExistence type="predicted"/>
<accession>A0A6J5S9H9</accession>
<protein>
    <submittedName>
        <fullName evidence="2">HNHc domain containing protein</fullName>
    </submittedName>
</protein>
<sequence>MTDVELRHCRRCAVEQPITNFRAHTTGRGHRRVCRACGRLERCEWRVNNRERDRAAVAGYAARHREKVRERKNKSKRAKQAYYTAYMYDYSRKNREYLNACSRAYYARNRGACIAQTRLRRTRLSAAMPAWLSAIQRAQIQEFYDLAEALATQTGVPHEVDHIIPLAHGKVCGLHVPWNLQVLTVNANRRKSNRLIEAVQ</sequence>
<dbReference type="Gene3D" id="1.10.30.50">
    <property type="match status" value="1"/>
</dbReference>
<organism evidence="2">
    <name type="scientific">uncultured Caudovirales phage</name>
    <dbReference type="NCBI Taxonomy" id="2100421"/>
    <lineage>
        <taxon>Viruses</taxon>
        <taxon>Duplodnaviria</taxon>
        <taxon>Heunggongvirae</taxon>
        <taxon>Uroviricota</taxon>
        <taxon>Caudoviricetes</taxon>
        <taxon>Peduoviridae</taxon>
        <taxon>Maltschvirus</taxon>
        <taxon>Maltschvirus maltsch</taxon>
    </lineage>
</organism>
<reference evidence="2" key="1">
    <citation type="submission" date="2020-05" db="EMBL/GenBank/DDBJ databases">
        <authorList>
            <person name="Chiriac C."/>
            <person name="Salcher M."/>
            <person name="Ghai R."/>
            <person name="Kavagutti S V."/>
        </authorList>
    </citation>
    <scope>NUCLEOTIDE SEQUENCE</scope>
</reference>
<dbReference type="EMBL" id="LR797364">
    <property type="protein sequence ID" value="CAB4210263.1"/>
    <property type="molecule type" value="Genomic_DNA"/>
</dbReference>
<gene>
    <name evidence="2" type="ORF">UFOVP1413_2</name>
    <name evidence="1" type="ORF">UFOVP893_37</name>
</gene>
<name>A0A6J5S9H9_9CAUD</name>
<dbReference type="EMBL" id="LR796841">
    <property type="protein sequence ID" value="CAB4169040.1"/>
    <property type="molecule type" value="Genomic_DNA"/>
</dbReference>
<evidence type="ECO:0000313" key="2">
    <source>
        <dbReference type="EMBL" id="CAB4210263.1"/>
    </source>
</evidence>
<dbReference type="CDD" id="cd00085">
    <property type="entry name" value="HNHc"/>
    <property type="match status" value="1"/>
</dbReference>
<dbReference type="InterPro" id="IPR003615">
    <property type="entry name" value="HNH_nuc"/>
</dbReference>